<dbReference type="InterPro" id="IPR015419">
    <property type="entry name" value="CTAG/Pcc1"/>
</dbReference>
<feature type="region of interest" description="Disordered" evidence="2">
    <location>
        <begin position="1"/>
        <end position="28"/>
    </location>
</feature>
<dbReference type="Gene3D" id="3.30.310.50">
    <property type="entry name" value="Alpha-D-phosphohexomutase, C-terminal domain"/>
    <property type="match status" value="1"/>
</dbReference>
<organism evidence="3 4">
    <name type="scientific">Coccomyxa viridis</name>
    <dbReference type="NCBI Taxonomy" id="1274662"/>
    <lineage>
        <taxon>Eukaryota</taxon>
        <taxon>Viridiplantae</taxon>
        <taxon>Chlorophyta</taxon>
        <taxon>core chlorophytes</taxon>
        <taxon>Trebouxiophyceae</taxon>
        <taxon>Trebouxiophyceae incertae sedis</taxon>
        <taxon>Coccomyxaceae</taxon>
        <taxon>Coccomyxa</taxon>
    </lineage>
</organism>
<comment type="similarity">
    <text evidence="1">Belongs to the CTAG/PCC1 family.</text>
</comment>
<reference evidence="3 4" key="1">
    <citation type="submission" date="2024-06" db="EMBL/GenBank/DDBJ databases">
        <authorList>
            <person name="Kraege A."/>
            <person name="Thomma B."/>
        </authorList>
    </citation>
    <scope>NUCLEOTIDE SEQUENCE [LARGE SCALE GENOMIC DNA]</scope>
</reference>
<comment type="caution">
    <text evidence="3">The sequence shown here is derived from an EMBL/GenBank/DDBJ whole genome shotgun (WGS) entry which is preliminary data.</text>
</comment>
<evidence type="ECO:0000313" key="4">
    <source>
        <dbReference type="Proteomes" id="UP001497392"/>
    </source>
</evidence>
<sequence>MAAVVEDPLAPTTDKAGSGISSGQQNGASTVPQPYFFQASHEYASASAAEMVVKTLSVDPELRPQLVTRKLSVEGSTLQIHFSATDAKTMQAAVGTFYDLLKLATETLEAFGPEADSMAIADGQT</sequence>
<accession>A0ABP1GB95</accession>
<evidence type="ECO:0000313" key="3">
    <source>
        <dbReference type="EMBL" id="CAL5228572.1"/>
    </source>
</evidence>
<protein>
    <submittedName>
        <fullName evidence="3">G11729 protein</fullName>
    </submittedName>
</protein>
<dbReference type="PANTHER" id="PTHR31283:SF5">
    <property type="entry name" value="EKC_KEOPS COMPLEX SUBUNIT LAGE3"/>
    <property type="match status" value="1"/>
</dbReference>
<evidence type="ECO:0000256" key="1">
    <source>
        <dbReference type="ARBA" id="ARBA00007073"/>
    </source>
</evidence>
<proteinExistence type="inferred from homology"/>
<gene>
    <name evidence="3" type="primary">g11729</name>
    <name evidence="3" type="ORF">VP750_LOCUS10478</name>
</gene>
<dbReference type="EMBL" id="CAXHTA020000018">
    <property type="protein sequence ID" value="CAL5228572.1"/>
    <property type="molecule type" value="Genomic_DNA"/>
</dbReference>
<keyword evidence="4" id="KW-1185">Reference proteome</keyword>
<feature type="compositionally biased region" description="Polar residues" evidence="2">
    <location>
        <begin position="19"/>
        <end position="28"/>
    </location>
</feature>
<name>A0ABP1GB95_9CHLO</name>
<dbReference type="Pfam" id="PF09341">
    <property type="entry name" value="Pcc1"/>
    <property type="match status" value="1"/>
</dbReference>
<dbReference type="PANTHER" id="PTHR31283">
    <property type="entry name" value="EKC/KEOPS COMPLEX SUBUNIT PCC1 FAMILY MEMBER"/>
    <property type="match status" value="1"/>
</dbReference>
<evidence type="ECO:0000256" key="2">
    <source>
        <dbReference type="SAM" id="MobiDB-lite"/>
    </source>
</evidence>
<dbReference type="Proteomes" id="UP001497392">
    <property type="component" value="Unassembled WGS sequence"/>
</dbReference>